<dbReference type="AlphaFoldDB" id="A0A9N9MF34"/>
<proteinExistence type="predicted"/>
<organism evidence="1 2">
    <name type="scientific">Ceutorhynchus assimilis</name>
    <name type="common">cabbage seed weevil</name>
    <dbReference type="NCBI Taxonomy" id="467358"/>
    <lineage>
        <taxon>Eukaryota</taxon>
        <taxon>Metazoa</taxon>
        <taxon>Ecdysozoa</taxon>
        <taxon>Arthropoda</taxon>
        <taxon>Hexapoda</taxon>
        <taxon>Insecta</taxon>
        <taxon>Pterygota</taxon>
        <taxon>Neoptera</taxon>
        <taxon>Endopterygota</taxon>
        <taxon>Coleoptera</taxon>
        <taxon>Polyphaga</taxon>
        <taxon>Cucujiformia</taxon>
        <taxon>Curculionidae</taxon>
        <taxon>Ceutorhynchinae</taxon>
        <taxon>Ceutorhynchus</taxon>
    </lineage>
</organism>
<accession>A0A9N9MF34</accession>
<sequence length="292" mass="32454">MNTALKLAPTNDTVIIVGEEYLLVLLIGLCKTANVLFLKPGKNKVSSVTFSPTDAISDILIADNILFLHAMGGCDTTSALYNEGKLKFLHTLRRNPYLADSIKLFKESNATQNMIADAVENSVIAQSFDIYVCYNKSAFKLKANIASLPPSAAAVRQHSLLLGSAMVGWRKKPGRVGMEKLKNWSCPVASLLPPAPPDLLKLVSSKCTTNFQRSCDCKLQYLVLELRKRAMNELELDFSVTEPMKEDEEIIQDDDKKPVPSMRNELELDFLITEPMNEDEKILEVSVVTENK</sequence>
<evidence type="ECO:0000313" key="2">
    <source>
        <dbReference type="Proteomes" id="UP001152799"/>
    </source>
</evidence>
<dbReference type="EMBL" id="OU892287">
    <property type="protein sequence ID" value="CAG9762405.1"/>
    <property type="molecule type" value="Genomic_DNA"/>
</dbReference>
<protein>
    <submittedName>
        <fullName evidence="1">Uncharacterized protein</fullName>
    </submittedName>
</protein>
<keyword evidence="2" id="KW-1185">Reference proteome</keyword>
<gene>
    <name evidence="1" type="ORF">CEUTPL_LOCUS3085</name>
</gene>
<dbReference type="OrthoDB" id="6746683at2759"/>
<evidence type="ECO:0000313" key="1">
    <source>
        <dbReference type="EMBL" id="CAG9762405.1"/>
    </source>
</evidence>
<name>A0A9N9MF34_9CUCU</name>
<dbReference type="Proteomes" id="UP001152799">
    <property type="component" value="Chromosome 11"/>
</dbReference>
<reference evidence="1" key="1">
    <citation type="submission" date="2022-01" db="EMBL/GenBank/DDBJ databases">
        <authorList>
            <person name="King R."/>
        </authorList>
    </citation>
    <scope>NUCLEOTIDE SEQUENCE</scope>
</reference>